<proteinExistence type="predicted"/>
<dbReference type="RefSeq" id="WP_131890579.1">
    <property type="nucleotide sequence ID" value="NZ_SMKU01000025.1"/>
</dbReference>
<feature type="region of interest" description="Disordered" evidence="1">
    <location>
        <begin position="27"/>
        <end position="65"/>
    </location>
</feature>
<name>A0A4R5C9V4_9ACTN</name>
<evidence type="ECO:0000313" key="5">
    <source>
        <dbReference type="Proteomes" id="UP000294513"/>
    </source>
</evidence>
<comment type="caution">
    <text evidence="4">The sequence shown here is derived from an EMBL/GenBank/DDBJ whole genome shotgun (WGS) entry which is preliminary data.</text>
</comment>
<keyword evidence="5" id="KW-1185">Reference proteome</keyword>
<dbReference type="PROSITE" id="PS51257">
    <property type="entry name" value="PROKAR_LIPOPROTEIN"/>
    <property type="match status" value="1"/>
</dbReference>
<sequence length="201" mass="21064">MKHARGRSFGTALAAVAIMMAGCDAEPAAAPPAATPSATTPSHLLGLDVAPGDPNPVTPPPCSPDGISVTAREPDAAMGLRAMAVTLLNCGKKPYRLNGYPALRVLDENRQPFDVKIVRGPTEVKDPGPKPLTLRPGRSAQVIVVWRNTVTYTETTAVKGTYLELVPSPGRPPQTVRPNGSLDLGTTALLKTTAWSPTTAR</sequence>
<feature type="signal peptide" evidence="2">
    <location>
        <begin position="1"/>
        <end position="25"/>
    </location>
</feature>
<protein>
    <submittedName>
        <fullName evidence="4">DUF4232 domain-containing protein</fullName>
    </submittedName>
</protein>
<dbReference type="Proteomes" id="UP000294513">
    <property type="component" value="Unassembled WGS sequence"/>
</dbReference>
<feature type="domain" description="DUF4232" evidence="3">
    <location>
        <begin position="62"/>
        <end position="195"/>
    </location>
</feature>
<organism evidence="4 5">
    <name type="scientific">Actinomadura rubrisoli</name>
    <dbReference type="NCBI Taxonomy" id="2530368"/>
    <lineage>
        <taxon>Bacteria</taxon>
        <taxon>Bacillati</taxon>
        <taxon>Actinomycetota</taxon>
        <taxon>Actinomycetes</taxon>
        <taxon>Streptosporangiales</taxon>
        <taxon>Thermomonosporaceae</taxon>
        <taxon>Actinomadura</taxon>
    </lineage>
</organism>
<gene>
    <name evidence="4" type="ORF">E1298_08120</name>
</gene>
<evidence type="ECO:0000259" key="3">
    <source>
        <dbReference type="Pfam" id="PF14016"/>
    </source>
</evidence>
<accession>A0A4R5C9V4</accession>
<dbReference type="OrthoDB" id="3827416at2"/>
<feature type="compositionally biased region" description="Pro residues" evidence="1">
    <location>
        <begin position="53"/>
        <end position="63"/>
    </location>
</feature>
<dbReference type="EMBL" id="SMKU01000025">
    <property type="protein sequence ID" value="TDD93854.1"/>
    <property type="molecule type" value="Genomic_DNA"/>
</dbReference>
<feature type="chain" id="PRO_5039310448" evidence="2">
    <location>
        <begin position="26"/>
        <end position="201"/>
    </location>
</feature>
<dbReference type="AlphaFoldDB" id="A0A4R5C9V4"/>
<dbReference type="InterPro" id="IPR025326">
    <property type="entry name" value="DUF4232"/>
</dbReference>
<evidence type="ECO:0000313" key="4">
    <source>
        <dbReference type="EMBL" id="TDD93854.1"/>
    </source>
</evidence>
<dbReference type="Pfam" id="PF14016">
    <property type="entry name" value="DUF4232"/>
    <property type="match status" value="1"/>
</dbReference>
<keyword evidence="2" id="KW-0732">Signal</keyword>
<reference evidence="4 5" key="1">
    <citation type="submission" date="2019-03" db="EMBL/GenBank/DDBJ databases">
        <title>Draft genome sequences of novel Actinobacteria.</title>
        <authorList>
            <person name="Sahin N."/>
            <person name="Ay H."/>
            <person name="Saygin H."/>
        </authorList>
    </citation>
    <scope>NUCLEOTIDE SEQUENCE [LARGE SCALE GENOMIC DNA]</scope>
    <source>
        <strain evidence="4 5">H3C3</strain>
    </source>
</reference>
<evidence type="ECO:0000256" key="2">
    <source>
        <dbReference type="SAM" id="SignalP"/>
    </source>
</evidence>
<evidence type="ECO:0000256" key="1">
    <source>
        <dbReference type="SAM" id="MobiDB-lite"/>
    </source>
</evidence>